<organism evidence="1 2">
    <name type="scientific">Escherichia phage Halfdan</name>
    <dbReference type="NCBI Taxonomy" id="2234092"/>
    <lineage>
        <taxon>Viruses</taxon>
        <taxon>Duplodnaviria</taxon>
        <taxon>Heunggongvirae</taxon>
        <taxon>Uroviricota</taxon>
        <taxon>Caudoviricetes</taxon>
        <taxon>Halfdanvirus</taxon>
        <taxon>Halfdanvirus halfdan</taxon>
    </lineage>
</organism>
<dbReference type="EMBL" id="MH362766">
    <property type="protein sequence ID" value="AXC34284.1"/>
    <property type="molecule type" value="Genomic_DNA"/>
</dbReference>
<name>A0A2Z5H4D2_9CAUD</name>
<sequence length="70" mass="7656">MNINAKVAELNRRINAVNEMVAEIAEGGYNVEYETIDVTPIGRTEYPALRAVVTKTETITGTGVDNENES</sequence>
<accession>A0A2Z5H4D2</accession>
<dbReference type="Proteomes" id="UP000252726">
    <property type="component" value="Segment"/>
</dbReference>
<proteinExistence type="predicted"/>
<evidence type="ECO:0000313" key="2">
    <source>
        <dbReference type="Proteomes" id="UP000252726"/>
    </source>
</evidence>
<protein>
    <submittedName>
        <fullName evidence="1">Uncharacterized protein</fullName>
    </submittedName>
</protein>
<dbReference type="GeneID" id="79513876"/>
<keyword evidence="2" id="KW-1185">Reference proteome</keyword>
<dbReference type="RefSeq" id="YP_010731755.1">
    <property type="nucleotide sequence ID" value="NC_072811.1"/>
</dbReference>
<dbReference type="KEGG" id="vg:79513876"/>
<evidence type="ECO:0000313" key="1">
    <source>
        <dbReference type="EMBL" id="AXC34284.1"/>
    </source>
</evidence>
<reference evidence="2" key="1">
    <citation type="submission" date="2018-05" db="EMBL/GenBank/DDBJ databases">
        <title>Exploring Bacteriophages for Innovative Applications.</title>
        <authorList>
            <person name="Olsen N.S."/>
            <person name="Kot W."/>
            <person name="Hansen L.H."/>
        </authorList>
    </citation>
    <scope>NUCLEOTIDE SEQUENCE [LARGE SCALE GENOMIC DNA]</scope>
</reference>